<gene>
    <name evidence="1" type="ORF">H4S07_000343</name>
</gene>
<comment type="caution">
    <text evidence="1">The sequence shown here is derived from an EMBL/GenBank/DDBJ whole genome shotgun (WGS) entry which is preliminary data.</text>
</comment>
<keyword evidence="2" id="KW-1185">Reference proteome</keyword>
<protein>
    <submittedName>
        <fullName evidence="1">Uncharacterized protein</fullName>
    </submittedName>
</protein>
<proteinExistence type="predicted"/>
<accession>A0ACC1LS25</accession>
<evidence type="ECO:0000313" key="2">
    <source>
        <dbReference type="Proteomes" id="UP001140096"/>
    </source>
</evidence>
<name>A0ACC1LS25_9FUNG</name>
<reference evidence="1" key="1">
    <citation type="submission" date="2022-07" db="EMBL/GenBank/DDBJ databases">
        <title>Phylogenomic reconstructions and comparative analyses of Kickxellomycotina fungi.</title>
        <authorList>
            <person name="Reynolds N.K."/>
            <person name="Stajich J.E."/>
            <person name="Barry K."/>
            <person name="Grigoriev I.V."/>
            <person name="Crous P."/>
            <person name="Smith M.E."/>
        </authorList>
    </citation>
    <scope>NUCLEOTIDE SEQUENCE</scope>
    <source>
        <strain evidence="1">CBS 102833</strain>
    </source>
</reference>
<dbReference type="EMBL" id="JANBUP010000015">
    <property type="protein sequence ID" value="KAJ2813889.1"/>
    <property type="molecule type" value="Genomic_DNA"/>
</dbReference>
<sequence>MLSLNLYPQVFAAHQCFRAAAAAAATDDTVQPAVCNSSTHEAPTLERIMCPTTDDTLPPADYDTLPPAADCNTATEQAPSFENIMWPTTTTLPMEPIASAATPSKRPYVEEEKEKSPRAKKARRMAFKARRGKPLHGLSNCGNRRSTRMDSWGLVDYETNPEYYEVYRPSNPRSLPVITETKDEEEEEEEDLDDFVTELVAEVIKIL</sequence>
<dbReference type="Proteomes" id="UP001140096">
    <property type="component" value="Unassembled WGS sequence"/>
</dbReference>
<organism evidence="1 2">
    <name type="scientific">Coemansia furcata</name>
    <dbReference type="NCBI Taxonomy" id="417177"/>
    <lineage>
        <taxon>Eukaryota</taxon>
        <taxon>Fungi</taxon>
        <taxon>Fungi incertae sedis</taxon>
        <taxon>Zoopagomycota</taxon>
        <taxon>Kickxellomycotina</taxon>
        <taxon>Kickxellomycetes</taxon>
        <taxon>Kickxellales</taxon>
        <taxon>Kickxellaceae</taxon>
        <taxon>Coemansia</taxon>
    </lineage>
</organism>
<evidence type="ECO:0000313" key="1">
    <source>
        <dbReference type="EMBL" id="KAJ2813889.1"/>
    </source>
</evidence>